<protein>
    <submittedName>
        <fullName evidence="1">Uncharacterized protein</fullName>
    </submittedName>
</protein>
<proteinExistence type="predicted"/>
<dbReference type="Proteomes" id="UP000651452">
    <property type="component" value="Unassembled WGS sequence"/>
</dbReference>
<dbReference type="EMBL" id="RZGK01000003">
    <property type="protein sequence ID" value="KAF9700739.1"/>
    <property type="molecule type" value="Genomic_DNA"/>
</dbReference>
<comment type="caution">
    <text evidence="1">The sequence shown here is derived from an EMBL/GenBank/DDBJ whole genome shotgun (WGS) entry which is preliminary data.</text>
</comment>
<reference evidence="1" key="1">
    <citation type="submission" date="2018-12" db="EMBL/GenBank/DDBJ databases">
        <authorList>
            <person name="Syme R.A."/>
            <person name="Farfan-Caceres L."/>
            <person name="Lichtenzveig J."/>
        </authorList>
    </citation>
    <scope>NUCLEOTIDE SEQUENCE</scope>
    <source>
        <strain evidence="1">Al4</strain>
    </source>
</reference>
<dbReference type="AlphaFoldDB" id="A0A8H7JBX1"/>
<evidence type="ECO:0000313" key="2">
    <source>
        <dbReference type="Proteomes" id="UP000651452"/>
    </source>
</evidence>
<accession>A0A8H7JBX1</accession>
<name>A0A8H7JBX1_9PLEO</name>
<sequence length="206" mass="23079">MEDGALVNGNLNKLVARSFPSKEHHVEEFVLLEHRANSPVKVNLFSDAKVAMKDATFKANIPEEALNNLRAFLAVDLYFSDNRIYTTYGNQAARMSRVLGKIWAQLKAGKKNFAIGDNWQTEWDKYMDAQWSEAYSKLTNFFHAKVKEMNTKLGCASKKNDADCDALKEIDAKWKSGVKEANLKKLSYARSEGSAVDADGDTVMDG</sequence>
<reference evidence="1" key="2">
    <citation type="submission" date="2020-09" db="EMBL/GenBank/DDBJ databases">
        <title>Reference genome assembly for Australian Ascochyta lentis isolate Al4.</title>
        <authorList>
            <person name="Lee R.C."/>
            <person name="Farfan-Caceres L.M."/>
            <person name="Debler J.W."/>
            <person name="Williams A.H."/>
            <person name="Henares B.M."/>
        </authorList>
    </citation>
    <scope>NUCLEOTIDE SEQUENCE</scope>
    <source>
        <strain evidence="1">Al4</strain>
    </source>
</reference>
<gene>
    <name evidence="1" type="ORF">EKO04_002085</name>
</gene>
<evidence type="ECO:0000313" key="1">
    <source>
        <dbReference type="EMBL" id="KAF9700739.1"/>
    </source>
</evidence>
<keyword evidence="2" id="KW-1185">Reference proteome</keyword>
<organism evidence="1 2">
    <name type="scientific">Ascochyta lentis</name>
    <dbReference type="NCBI Taxonomy" id="205686"/>
    <lineage>
        <taxon>Eukaryota</taxon>
        <taxon>Fungi</taxon>
        <taxon>Dikarya</taxon>
        <taxon>Ascomycota</taxon>
        <taxon>Pezizomycotina</taxon>
        <taxon>Dothideomycetes</taxon>
        <taxon>Pleosporomycetidae</taxon>
        <taxon>Pleosporales</taxon>
        <taxon>Pleosporineae</taxon>
        <taxon>Didymellaceae</taxon>
        <taxon>Ascochyta</taxon>
    </lineage>
</organism>